<proteinExistence type="predicted"/>
<dbReference type="InterPro" id="IPR032675">
    <property type="entry name" value="LRR_dom_sf"/>
</dbReference>
<dbReference type="EMBL" id="CADEPI010000395">
    <property type="protein sequence ID" value="CAB3385133.1"/>
    <property type="molecule type" value="Genomic_DNA"/>
</dbReference>
<dbReference type="SUPFAM" id="SSF52047">
    <property type="entry name" value="RNI-like"/>
    <property type="match status" value="1"/>
</dbReference>
<gene>
    <name evidence="2" type="ORF">CLODIP_2_CD01392</name>
</gene>
<evidence type="ECO:0000313" key="2">
    <source>
        <dbReference type="EMBL" id="CAB3385133.1"/>
    </source>
</evidence>
<feature type="region of interest" description="Disordered" evidence="1">
    <location>
        <begin position="1"/>
        <end position="23"/>
    </location>
</feature>
<sequence>MNGDKNSPGESSSMSLENRPSVPSGLSPDTIFANLVKKLFETTKTRFVSYADQKAALLEAISPDLTTVNFAEVIDLFPENHPFVIDVLVTIASRAINNMKDFQIMEGLTQIPIIYWYSMNEDMVDGIAMMKNLTILKVERFSVSFSSLMHLCGQLPSLKYLYFRIDSQADFSIEDIPTFQKNFGNLEIFEFYPTSSSFDLNNNFQKNLTSECIRWLHNLHLLGDPECFVDMMEACMTNECLFENGESKLTYMTLLVRKDVHQALSTFPNVKHLHTRWESLSLEKFDVSGLLEFPKLSKLTMTCLRYPLFAHHIDEFLTAYKKNLTHLILDLNATIINLKDVFNMIFPRCHNLQNLNMRDFQIVLEPKWSMPSCDSLRELELEFSMECNRDWYVYISNILSMPNLDRVMMFRVPTTLEELTCTVNLVKNKKILKKVTHFELELCENSWIFRIDNTVTPSIFETLPPLNCSKIYLKRSKVIPCHTLSTTVDRISYLVVSACNLNRFLHIFKFSLLIYLTTMDIEIDELSESVGSQETSPDKIFANRVKELFEKSKTSIIHTDVIWNALQEVTSRGVTKINFAEVLDLYPEFNWPGELLLMITSRTECSITDFQIMEGFLPRTNLYLTNKSLEDGIARLKNLRILKVKRFSISFTSLMDLCQKLPSLKNLYFRIIPQTDKLLHKSKAYHNVFRKLEVFQFSPDPNNFALADEFRKLLTNQCIYWLPNLQLVGDPEHFVDMLPTCVIMASDVNTNQKNKLTHMEVQVVKNVTDVLIRVFPDVTHLHVKWGGSNPLIKFNVDGLLQFPHLTKLTMTFLNETFYPHIFSYLPSFLAAYKTRLTHLILDNTSSTMINLADLFSWIFHSCHMLNQLVLLNFNNQWSMNWSGSTCDSLRELKLEFAIER</sequence>
<evidence type="ECO:0000313" key="3">
    <source>
        <dbReference type="Proteomes" id="UP000494165"/>
    </source>
</evidence>
<dbReference type="AlphaFoldDB" id="A0A8S1DN34"/>
<protein>
    <submittedName>
        <fullName evidence="2">Uncharacterized protein</fullName>
    </submittedName>
</protein>
<name>A0A8S1DN34_9INSE</name>
<organism evidence="2 3">
    <name type="scientific">Cloeon dipterum</name>
    <dbReference type="NCBI Taxonomy" id="197152"/>
    <lineage>
        <taxon>Eukaryota</taxon>
        <taxon>Metazoa</taxon>
        <taxon>Ecdysozoa</taxon>
        <taxon>Arthropoda</taxon>
        <taxon>Hexapoda</taxon>
        <taxon>Insecta</taxon>
        <taxon>Pterygota</taxon>
        <taxon>Palaeoptera</taxon>
        <taxon>Ephemeroptera</taxon>
        <taxon>Pisciforma</taxon>
        <taxon>Baetidae</taxon>
        <taxon>Cloeon</taxon>
    </lineage>
</organism>
<dbReference type="Gene3D" id="3.80.10.10">
    <property type="entry name" value="Ribonuclease Inhibitor"/>
    <property type="match status" value="2"/>
</dbReference>
<accession>A0A8S1DN34</accession>
<feature type="compositionally biased region" description="Polar residues" evidence="1">
    <location>
        <begin position="1"/>
        <end position="18"/>
    </location>
</feature>
<reference evidence="2 3" key="1">
    <citation type="submission" date="2020-04" db="EMBL/GenBank/DDBJ databases">
        <authorList>
            <person name="Alioto T."/>
            <person name="Alioto T."/>
            <person name="Gomez Garrido J."/>
        </authorList>
    </citation>
    <scope>NUCLEOTIDE SEQUENCE [LARGE SCALE GENOMIC DNA]</scope>
</reference>
<evidence type="ECO:0000256" key="1">
    <source>
        <dbReference type="SAM" id="MobiDB-lite"/>
    </source>
</evidence>
<keyword evidence="3" id="KW-1185">Reference proteome</keyword>
<comment type="caution">
    <text evidence="2">The sequence shown here is derived from an EMBL/GenBank/DDBJ whole genome shotgun (WGS) entry which is preliminary data.</text>
</comment>
<dbReference type="Proteomes" id="UP000494165">
    <property type="component" value="Unassembled WGS sequence"/>
</dbReference>